<sequence>MKITKWIPLLGVIALFQASADQTIELVDGRHILLKDNFTWEYVPKAQPEASVNPTAVAATNLAAPAPAPVVVPVVTTVIPAKKTIAFSPGQSSSILQTEQSDYTVVLAPPKWDGDELVIPTEIYNNAIQPLIELDLKVEIYGENGQLLHSDEFPVWRSIKRMANTYLRPGQNEIGTAIKIELPKQGKYSITASISDITTRG</sequence>
<dbReference type="AlphaFoldDB" id="A0A6H1UEU2"/>
<dbReference type="Pfam" id="PF11355">
    <property type="entry name" value="DUF3157"/>
    <property type="match status" value="1"/>
</dbReference>
<feature type="signal peptide" evidence="1">
    <location>
        <begin position="1"/>
        <end position="20"/>
    </location>
</feature>
<keyword evidence="3" id="KW-1185">Reference proteome</keyword>
<dbReference type="Proteomes" id="UP000501602">
    <property type="component" value="Chromosome"/>
</dbReference>
<organism evidence="2 3">
    <name type="scientific">Ferrimonas lipolytica</name>
    <dbReference type="NCBI Taxonomy" id="2724191"/>
    <lineage>
        <taxon>Bacteria</taxon>
        <taxon>Pseudomonadati</taxon>
        <taxon>Pseudomonadota</taxon>
        <taxon>Gammaproteobacteria</taxon>
        <taxon>Alteromonadales</taxon>
        <taxon>Ferrimonadaceae</taxon>
        <taxon>Ferrimonas</taxon>
    </lineage>
</organism>
<reference evidence="2 3" key="1">
    <citation type="submission" date="2020-04" db="EMBL/GenBank/DDBJ databases">
        <title>Ferrimonas sp. S7 isolated from sea water.</title>
        <authorList>
            <person name="Bae S.S."/>
            <person name="Baek K."/>
        </authorList>
    </citation>
    <scope>NUCLEOTIDE SEQUENCE [LARGE SCALE GENOMIC DNA]</scope>
    <source>
        <strain evidence="2 3">S7</strain>
    </source>
</reference>
<dbReference type="EMBL" id="CP051180">
    <property type="protein sequence ID" value="QIZ77601.1"/>
    <property type="molecule type" value="Genomic_DNA"/>
</dbReference>
<evidence type="ECO:0000313" key="3">
    <source>
        <dbReference type="Proteomes" id="UP000501602"/>
    </source>
</evidence>
<evidence type="ECO:0000313" key="2">
    <source>
        <dbReference type="EMBL" id="QIZ77601.1"/>
    </source>
</evidence>
<gene>
    <name evidence="2" type="ORF">HER31_12270</name>
</gene>
<accession>A0A6H1UEU2</accession>
<protein>
    <submittedName>
        <fullName evidence="2">DUF3157 family protein</fullName>
    </submittedName>
</protein>
<dbReference type="InterPro" id="IPR021501">
    <property type="entry name" value="DUF3157"/>
</dbReference>
<dbReference type="KEGG" id="fes:HER31_12270"/>
<evidence type="ECO:0000256" key="1">
    <source>
        <dbReference type="SAM" id="SignalP"/>
    </source>
</evidence>
<proteinExistence type="predicted"/>
<name>A0A6H1UEU2_9GAMM</name>
<keyword evidence="1" id="KW-0732">Signal</keyword>
<feature type="chain" id="PRO_5026299957" evidence="1">
    <location>
        <begin position="21"/>
        <end position="201"/>
    </location>
</feature>
<dbReference type="RefSeq" id="WP_168660860.1">
    <property type="nucleotide sequence ID" value="NZ_CP051180.1"/>
</dbReference>